<reference evidence="1" key="1">
    <citation type="submission" date="2021-06" db="EMBL/GenBank/DDBJ databases">
        <authorList>
            <person name="Kallberg Y."/>
            <person name="Tangrot J."/>
            <person name="Rosling A."/>
        </authorList>
    </citation>
    <scope>NUCLEOTIDE SEQUENCE</scope>
    <source>
        <strain evidence="1">FL966</strain>
    </source>
</reference>
<comment type="caution">
    <text evidence="1">The sequence shown here is derived from an EMBL/GenBank/DDBJ whole genome shotgun (WGS) entry which is preliminary data.</text>
</comment>
<sequence>LSDTEIVKLVIVKQQHKEHNLDDLNKELLTILVLEELVDLKKFLEFFEQQTNQNFKLENLDIF</sequence>
<keyword evidence="2" id="KW-1185">Reference proteome</keyword>
<feature type="non-terminal residue" evidence="1">
    <location>
        <position position="1"/>
    </location>
</feature>
<protein>
    <submittedName>
        <fullName evidence="1">3890_t:CDS:1</fullName>
    </submittedName>
</protein>
<dbReference type="Proteomes" id="UP000789759">
    <property type="component" value="Unassembled WGS sequence"/>
</dbReference>
<evidence type="ECO:0000313" key="1">
    <source>
        <dbReference type="EMBL" id="CAG8607360.1"/>
    </source>
</evidence>
<proteinExistence type="predicted"/>
<dbReference type="EMBL" id="CAJVQA010004825">
    <property type="protein sequence ID" value="CAG8607360.1"/>
    <property type="molecule type" value="Genomic_DNA"/>
</dbReference>
<evidence type="ECO:0000313" key="2">
    <source>
        <dbReference type="Proteomes" id="UP000789759"/>
    </source>
</evidence>
<gene>
    <name evidence="1" type="ORF">CPELLU_LOCUS7284</name>
</gene>
<accession>A0A9N9CKV6</accession>
<organism evidence="1 2">
    <name type="scientific">Cetraspora pellucida</name>
    <dbReference type="NCBI Taxonomy" id="1433469"/>
    <lineage>
        <taxon>Eukaryota</taxon>
        <taxon>Fungi</taxon>
        <taxon>Fungi incertae sedis</taxon>
        <taxon>Mucoromycota</taxon>
        <taxon>Glomeromycotina</taxon>
        <taxon>Glomeromycetes</taxon>
        <taxon>Diversisporales</taxon>
        <taxon>Gigasporaceae</taxon>
        <taxon>Cetraspora</taxon>
    </lineage>
</organism>
<name>A0A9N9CKV6_9GLOM</name>
<dbReference type="AlphaFoldDB" id="A0A9N9CKV6"/>